<accession>A0A1F5YSH8</accession>
<organism evidence="2 3">
    <name type="scientific">Candidatus Gottesmanbacteria bacterium RBG_16_37_8</name>
    <dbReference type="NCBI Taxonomy" id="1798371"/>
    <lineage>
        <taxon>Bacteria</taxon>
        <taxon>Candidatus Gottesmaniibacteriota</taxon>
    </lineage>
</organism>
<dbReference type="InterPro" id="IPR029060">
    <property type="entry name" value="PIN-like_dom_sf"/>
</dbReference>
<dbReference type="EMBL" id="MFJA01000038">
    <property type="protein sequence ID" value="OGG03168.1"/>
    <property type="molecule type" value="Genomic_DNA"/>
</dbReference>
<protein>
    <submittedName>
        <fullName evidence="2">Putative toxin-antitoxin system toxin component, PIN family</fullName>
    </submittedName>
</protein>
<dbReference type="PANTHER" id="PTHR34610">
    <property type="entry name" value="SSL7007 PROTEIN"/>
    <property type="match status" value="1"/>
</dbReference>
<proteinExistence type="predicted"/>
<dbReference type="Pfam" id="PF13470">
    <property type="entry name" value="PIN_3"/>
    <property type="match status" value="1"/>
</dbReference>
<dbReference type="SUPFAM" id="SSF88723">
    <property type="entry name" value="PIN domain-like"/>
    <property type="match status" value="1"/>
</dbReference>
<dbReference type="InterPro" id="IPR002850">
    <property type="entry name" value="PIN_toxin-like"/>
</dbReference>
<dbReference type="AlphaFoldDB" id="A0A1F5YSH8"/>
<evidence type="ECO:0000313" key="3">
    <source>
        <dbReference type="Proteomes" id="UP000176665"/>
    </source>
</evidence>
<reference evidence="2 3" key="1">
    <citation type="journal article" date="2016" name="Nat. Commun.">
        <title>Thousands of microbial genomes shed light on interconnected biogeochemical processes in an aquifer system.</title>
        <authorList>
            <person name="Anantharaman K."/>
            <person name="Brown C.T."/>
            <person name="Hug L.A."/>
            <person name="Sharon I."/>
            <person name="Castelle C.J."/>
            <person name="Probst A.J."/>
            <person name="Thomas B.C."/>
            <person name="Singh A."/>
            <person name="Wilkins M.J."/>
            <person name="Karaoz U."/>
            <person name="Brodie E.L."/>
            <person name="Williams K.H."/>
            <person name="Hubbard S.S."/>
            <person name="Banfield J.F."/>
        </authorList>
    </citation>
    <scope>NUCLEOTIDE SEQUENCE [LARGE SCALE GENOMIC DNA]</scope>
</reference>
<dbReference type="STRING" id="1798371.A2W14_03665"/>
<gene>
    <name evidence="2" type="ORF">A2W14_03665</name>
</gene>
<sequence length="136" mass="15499">MISSIRYKVVLDTNVFISGAVYGGNADIILKYIEDDKFDLLISKTTSNELFGKLHDLNISLTIIRSLEKLLLFHGKTFTPKKRIQICRDPKDNMFLELCLEAKADYLITGDKDLLELKSFKKTIILTPKQFLAIAD</sequence>
<dbReference type="InterPro" id="IPR002716">
    <property type="entry name" value="PIN_dom"/>
</dbReference>
<dbReference type="NCBIfam" id="TIGR00305">
    <property type="entry name" value="putative toxin-antitoxin system toxin component, PIN family"/>
    <property type="match status" value="1"/>
</dbReference>
<dbReference type="SMART" id="SM00670">
    <property type="entry name" value="PINc"/>
    <property type="match status" value="1"/>
</dbReference>
<dbReference type="Gene3D" id="3.40.50.1010">
    <property type="entry name" value="5'-nuclease"/>
    <property type="match status" value="1"/>
</dbReference>
<feature type="domain" description="PIN" evidence="1">
    <location>
        <begin position="7"/>
        <end position="116"/>
    </location>
</feature>
<dbReference type="Proteomes" id="UP000176665">
    <property type="component" value="Unassembled WGS sequence"/>
</dbReference>
<evidence type="ECO:0000313" key="2">
    <source>
        <dbReference type="EMBL" id="OGG03168.1"/>
    </source>
</evidence>
<dbReference type="PANTHER" id="PTHR34610:SF3">
    <property type="entry name" value="SSL7007 PROTEIN"/>
    <property type="match status" value="1"/>
</dbReference>
<comment type="caution">
    <text evidence="2">The sequence shown here is derived from an EMBL/GenBank/DDBJ whole genome shotgun (WGS) entry which is preliminary data.</text>
</comment>
<name>A0A1F5YSH8_9BACT</name>
<evidence type="ECO:0000259" key="1">
    <source>
        <dbReference type="SMART" id="SM00670"/>
    </source>
</evidence>